<dbReference type="SUPFAM" id="SSF88659">
    <property type="entry name" value="Sigma3 and sigma4 domains of RNA polymerase sigma factors"/>
    <property type="match status" value="2"/>
</dbReference>
<dbReference type="EMBL" id="CP147404">
    <property type="protein sequence ID" value="WXB94357.1"/>
    <property type="molecule type" value="Genomic_DNA"/>
</dbReference>
<keyword evidence="3" id="KW-0238">DNA-binding</keyword>
<dbReference type="Pfam" id="PF04542">
    <property type="entry name" value="Sigma70_r2"/>
    <property type="match status" value="1"/>
</dbReference>
<evidence type="ECO:0000256" key="3">
    <source>
        <dbReference type="ARBA" id="ARBA00023125"/>
    </source>
</evidence>
<dbReference type="NCBIfam" id="NF005413">
    <property type="entry name" value="PRK06986.1"/>
    <property type="match status" value="1"/>
</dbReference>
<dbReference type="Gene3D" id="1.20.140.160">
    <property type="match status" value="1"/>
</dbReference>
<dbReference type="NCBIfam" id="TIGR02479">
    <property type="entry name" value="FliA_WhiG"/>
    <property type="match status" value="1"/>
</dbReference>
<dbReference type="InterPro" id="IPR000943">
    <property type="entry name" value="RNA_pol_sigma70"/>
</dbReference>
<protein>
    <submittedName>
        <fullName evidence="6">FliA/WhiG family RNA polymerase sigma factor</fullName>
    </submittedName>
</protein>
<dbReference type="InterPro" id="IPR007630">
    <property type="entry name" value="RNA_pol_sigma70_r4"/>
</dbReference>
<gene>
    <name evidence="6" type="ORF">WDJ61_06945</name>
</gene>
<dbReference type="InterPro" id="IPR012845">
    <property type="entry name" value="RNA_pol_sigma_FliA_WhiG"/>
</dbReference>
<dbReference type="PRINTS" id="PR00046">
    <property type="entry name" value="SIGMA70FCT"/>
</dbReference>
<dbReference type="SUPFAM" id="SSF88946">
    <property type="entry name" value="Sigma2 domain of RNA polymerase sigma factors"/>
    <property type="match status" value="1"/>
</dbReference>
<proteinExistence type="predicted"/>
<keyword evidence="2" id="KW-0731">Sigma factor</keyword>
<dbReference type="CDD" id="cd06171">
    <property type="entry name" value="Sigma70_r4"/>
    <property type="match status" value="1"/>
</dbReference>
<dbReference type="Pfam" id="PF04539">
    <property type="entry name" value="Sigma70_r3"/>
    <property type="match status" value="1"/>
</dbReference>
<dbReference type="NCBIfam" id="TIGR02937">
    <property type="entry name" value="sigma70-ECF"/>
    <property type="match status" value="1"/>
</dbReference>
<name>A0ABZ2NAU0_9BACI</name>
<dbReference type="InterPro" id="IPR014284">
    <property type="entry name" value="RNA_pol_sigma-70_dom"/>
</dbReference>
<dbReference type="PROSITE" id="PS00716">
    <property type="entry name" value="SIGMA70_2"/>
    <property type="match status" value="1"/>
</dbReference>
<dbReference type="InterPro" id="IPR007624">
    <property type="entry name" value="RNA_pol_sigma70_r3"/>
</dbReference>
<evidence type="ECO:0000256" key="4">
    <source>
        <dbReference type="ARBA" id="ARBA00023163"/>
    </source>
</evidence>
<dbReference type="InterPro" id="IPR013324">
    <property type="entry name" value="RNA_pol_sigma_r3/r4-like"/>
</dbReference>
<dbReference type="InterPro" id="IPR013325">
    <property type="entry name" value="RNA_pol_sigma_r2"/>
</dbReference>
<keyword evidence="1" id="KW-0805">Transcription regulation</keyword>
<evidence type="ECO:0000256" key="1">
    <source>
        <dbReference type="ARBA" id="ARBA00023015"/>
    </source>
</evidence>
<dbReference type="InterPro" id="IPR007627">
    <property type="entry name" value="RNA_pol_sigma70_r2"/>
</dbReference>
<reference evidence="6 7" key="1">
    <citation type="submission" date="2024-02" db="EMBL/GenBank/DDBJ databases">
        <title>Seven novel Bacillus-like species.</title>
        <authorList>
            <person name="Liu G."/>
        </authorList>
    </citation>
    <scope>NUCLEOTIDE SEQUENCE [LARGE SCALE GENOMIC DNA]</scope>
    <source>
        <strain evidence="6 7">FJAT-52991</strain>
    </source>
</reference>
<dbReference type="PANTHER" id="PTHR30385:SF7">
    <property type="entry name" value="RNA POLYMERASE SIGMA FACTOR FLIA"/>
    <property type="match status" value="1"/>
</dbReference>
<dbReference type="RefSeq" id="WP_338754041.1">
    <property type="nucleotide sequence ID" value="NZ_CP147404.1"/>
</dbReference>
<keyword evidence="7" id="KW-1185">Reference proteome</keyword>
<dbReference type="NCBIfam" id="NF005809">
    <property type="entry name" value="PRK07670.1"/>
    <property type="match status" value="1"/>
</dbReference>
<keyword evidence="4" id="KW-0804">Transcription</keyword>
<dbReference type="PIRSF" id="PIRSF000770">
    <property type="entry name" value="RNA_pol_sigma-SigE/K"/>
    <property type="match status" value="1"/>
</dbReference>
<dbReference type="PANTHER" id="PTHR30385">
    <property type="entry name" value="SIGMA FACTOR F FLAGELLAR"/>
    <property type="match status" value="1"/>
</dbReference>
<evidence type="ECO:0000256" key="2">
    <source>
        <dbReference type="ARBA" id="ARBA00023082"/>
    </source>
</evidence>
<feature type="domain" description="RNA polymerase sigma-70" evidence="5">
    <location>
        <begin position="220"/>
        <end position="246"/>
    </location>
</feature>
<dbReference type="Gene3D" id="1.10.1740.10">
    <property type="match status" value="1"/>
</dbReference>
<organism evidence="6 7">
    <name type="scientific">Bacillus kandeliae</name>
    <dbReference type="NCBI Taxonomy" id="3129297"/>
    <lineage>
        <taxon>Bacteria</taxon>
        <taxon>Bacillati</taxon>
        <taxon>Bacillota</taxon>
        <taxon>Bacilli</taxon>
        <taxon>Bacillales</taxon>
        <taxon>Bacillaceae</taxon>
        <taxon>Bacillus</taxon>
    </lineage>
</organism>
<evidence type="ECO:0000313" key="6">
    <source>
        <dbReference type="EMBL" id="WXB94357.1"/>
    </source>
</evidence>
<dbReference type="Proteomes" id="UP001387364">
    <property type="component" value="Chromosome"/>
</dbReference>
<evidence type="ECO:0000313" key="7">
    <source>
        <dbReference type="Proteomes" id="UP001387364"/>
    </source>
</evidence>
<accession>A0ABZ2NAU0</accession>
<sequence length="264" mass="30325">MPRMNVNEEEKLWDAWLKSRDSQAGNLLVEKYMPLVSFHSQRISANLPRSVNKEDIKSLALMGLLDALTKFDPSRDLKFDTYASFRIRGAILDGLRKEDWLPRGTREKAKKIEAKIEEMEQKYLRRVTAVEVAEQLNLSEDEIHQTMTEHLFANVLSMDEHVQDSDHSDAKGFILKDEKTISPEEEVLKGELIQELVQEISKLTAKEQMVLSLFYHEELTLTEIGEVMSLSTSRISQIHSKAIFKLKNQLIKVNGTAPSLRKTN</sequence>
<evidence type="ECO:0000259" key="5">
    <source>
        <dbReference type="PROSITE" id="PS00716"/>
    </source>
</evidence>
<dbReference type="Pfam" id="PF04545">
    <property type="entry name" value="Sigma70_r4"/>
    <property type="match status" value="1"/>
</dbReference>